<organism evidence="5 6">
    <name type="scientific">Tenacibaculum jejuense</name>
    <dbReference type="NCBI Taxonomy" id="584609"/>
    <lineage>
        <taxon>Bacteria</taxon>
        <taxon>Pseudomonadati</taxon>
        <taxon>Bacteroidota</taxon>
        <taxon>Flavobacteriia</taxon>
        <taxon>Flavobacteriales</taxon>
        <taxon>Flavobacteriaceae</taxon>
        <taxon>Tenacibaculum</taxon>
    </lineage>
</organism>
<dbReference type="Gene3D" id="2.60.40.1180">
    <property type="entry name" value="Golgi alpha-mannosidase II"/>
    <property type="match status" value="1"/>
</dbReference>
<feature type="region of interest" description="Disordered" evidence="2">
    <location>
        <begin position="780"/>
        <end position="799"/>
    </location>
</feature>
<evidence type="ECO:0000256" key="2">
    <source>
        <dbReference type="SAM" id="MobiDB-lite"/>
    </source>
</evidence>
<dbReference type="Proteomes" id="UP000215214">
    <property type="component" value="Chromosome TJEJU"/>
</dbReference>
<dbReference type="InterPro" id="IPR026444">
    <property type="entry name" value="Secre_tail"/>
</dbReference>
<dbReference type="InterPro" id="IPR059177">
    <property type="entry name" value="GH29D-like_dom"/>
</dbReference>
<dbReference type="Pfam" id="PF13290">
    <property type="entry name" value="CHB_HEX_C_1"/>
    <property type="match status" value="1"/>
</dbReference>
<evidence type="ECO:0000256" key="1">
    <source>
        <dbReference type="ARBA" id="ARBA00022729"/>
    </source>
</evidence>
<dbReference type="OrthoDB" id="9805159at2"/>
<dbReference type="InterPro" id="IPR031965">
    <property type="entry name" value="CBM26"/>
</dbReference>
<dbReference type="GO" id="GO:0005975">
    <property type="term" value="P:carbohydrate metabolic process"/>
    <property type="evidence" value="ECO:0007669"/>
    <property type="project" value="InterPro"/>
</dbReference>
<gene>
    <name evidence="5" type="ORF">TJEJU_0420</name>
</gene>
<dbReference type="InterPro" id="IPR017853">
    <property type="entry name" value="GH"/>
</dbReference>
<dbReference type="Pfam" id="PF00128">
    <property type="entry name" value="Alpha-amylase"/>
    <property type="match status" value="1"/>
</dbReference>
<dbReference type="Gene3D" id="2.60.40.10">
    <property type="entry name" value="Immunoglobulins"/>
    <property type="match status" value="3"/>
</dbReference>
<evidence type="ECO:0000313" key="6">
    <source>
        <dbReference type="Proteomes" id="UP000215214"/>
    </source>
</evidence>
<dbReference type="InterPro" id="IPR013780">
    <property type="entry name" value="Glyco_hydro_b"/>
</dbReference>
<dbReference type="SUPFAM" id="SSF51445">
    <property type="entry name" value="(Trans)glycosidases"/>
    <property type="match status" value="1"/>
</dbReference>
<feature type="chain" id="PRO_5012692267" description="Glycosyl hydrolase family 13 catalytic domain-containing protein" evidence="3">
    <location>
        <begin position="19"/>
        <end position="1119"/>
    </location>
</feature>
<dbReference type="AlphaFoldDB" id="A0A238U6K3"/>
<dbReference type="RefSeq" id="WP_095069079.1">
    <property type="nucleotide sequence ID" value="NZ_LT899436.1"/>
</dbReference>
<protein>
    <recommendedName>
        <fullName evidence="4">Glycosyl hydrolase family 13 catalytic domain-containing protein</fullName>
    </recommendedName>
</protein>
<accession>A0A238U6K3</accession>
<feature type="signal peptide" evidence="3">
    <location>
        <begin position="1"/>
        <end position="18"/>
    </location>
</feature>
<dbReference type="PANTHER" id="PTHR10357:SF209">
    <property type="entry name" value="PERIPLASMIC ALPHA-AMYLASE"/>
    <property type="match status" value="1"/>
</dbReference>
<evidence type="ECO:0000256" key="3">
    <source>
        <dbReference type="SAM" id="SignalP"/>
    </source>
</evidence>
<dbReference type="PANTHER" id="PTHR10357">
    <property type="entry name" value="ALPHA-AMYLASE FAMILY MEMBER"/>
    <property type="match status" value="1"/>
</dbReference>
<dbReference type="EMBL" id="LT899436">
    <property type="protein sequence ID" value="SNR14218.1"/>
    <property type="molecule type" value="Genomic_DNA"/>
</dbReference>
<keyword evidence="1 3" id="KW-0732">Signal</keyword>
<keyword evidence="6" id="KW-1185">Reference proteome</keyword>
<dbReference type="KEGG" id="tje:TJEJU_0420"/>
<dbReference type="InterPro" id="IPR013783">
    <property type="entry name" value="Ig-like_fold"/>
</dbReference>
<feature type="domain" description="Glycosyl hydrolase family 13 catalytic" evidence="4">
    <location>
        <begin position="36"/>
        <end position="490"/>
    </location>
</feature>
<dbReference type="NCBIfam" id="TIGR04183">
    <property type="entry name" value="Por_Secre_tail"/>
    <property type="match status" value="1"/>
</dbReference>
<evidence type="ECO:0000259" key="4">
    <source>
        <dbReference type="SMART" id="SM00642"/>
    </source>
</evidence>
<reference evidence="5 6" key="1">
    <citation type="submission" date="2017-07" db="EMBL/GenBank/DDBJ databases">
        <authorList>
            <person name="Sun Z.S."/>
            <person name="Albrecht U."/>
            <person name="Echele G."/>
            <person name="Lee C.C."/>
        </authorList>
    </citation>
    <scope>NUCLEOTIDE SEQUENCE [LARGE SCALE GENOMIC DNA]</scope>
    <source>
        <strain evidence="6">type strain: KCTC 22618</strain>
    </source>
</reference>
<sequence length="1119" mass="125110">MRTLLISFFLLFSLFVVGQNENRDKPFSWDNSTVYFVIQDRFENGKTSNDQSYGRGKDGNGNDYGFDEVGNFYGGDFVGLTQKINEGYFDDLGVNAIWFSAPYEQIHGWVSGGQNGEFRHYAYHGYYGLDWTEMDANFGTEDEFRAFVDAAHNRGIRLVMDVVMNHVGYNTLHDMQEFNFGCANDSWKGWRPSNGQNWASIHDLFINYSNGCNNWGNWWSGDWMRAGLPGYPSPGGSELTQTLAGLPDILTESNSEVGLPPILLRKWSSSKLAQEQSELNDFFNRTGYRRTVRNHFVKWLTDWVREYGIDGFRVDTEKHVEGESWRILKEQAVIALQDWKNNNPTKKIDDLPFWMVGENFGYGFGRSQYHIDNGFDGLINFDFQGRAGNINDLENIYSSYANSINSASDWNALSYISSHDTSLFDRGNLINGGTSLLLAPGSVQIFYGDETGRPEGPRGGDPHQGTRSFMNWNNINTNVQNHWQRLGQFRRNHLAVGGGTHQRLSSSPYTFSRTLNDDRVVVVVGASGNTSVNVSSLFPNGTELRDFYTEAVATVSNGSVTFNAHSNGIILIEETNPTNRPSLAVTPESSYDPDAITMTASATDKEDPNPTIYYTTDLNLSTDNLNNWTVYTGDVTFTETVDVQIVAQNANGELSSVITRKYSIGEIDGFTLYAFSDCGEVPKVYYWLEEPNVLPNVAWPGVEMTPLGEGCEGWYKYELPGILSTNYIINQCGGQTEDLFLDSQMPVPCTTGNQAPSLSVSPVGGEYTTGETVEVSLTATDSSDPNPVIRYTLDDSTPTSSSPIYNDPITITTNTTVKAVAFDAEGLASNIISETYTFTEQSSGMTVYYKGNLTNPSIYFWNTSPASLTTSWPGENMTDIGNGWFSYTFDGIDCTNLIFSNNGANQTADLQRCGDGWYFNGTWYDEQPNSNDLKVYFKSDSFSNPEIYFWNTSPSNLTTSWPGESMQPEANGWYSYTFTDTNCANVIFSNNGNSQTADLSRCSEGWYYNGTWYDQNPNTLSSRNVAPDNTKLLSNEMLIYPNALNEKSVVEVTNSDDNTLIKIEFINVYGTSQTIVDTKINSGVHKFKLNEIQSRLASGIYFCRVTLNGKSMIKKVIKK</sequence>
<dbReference type="Gene3D" id="3.20.20.80">
    <property type="entry name" value="Glycosidases"/>
    <property type="match status" value="2"/>
</dbReference>
<dbReference type="InterPro" id="IPR006047">
    <property type="entry name" value="GH13_cat_dom"/>
</dbReference>
<dbReference type="SUPFAM" id="SSF51011">
    <property type="entry name" value="Glycosyl hydrolase domain"/>
    <property type="match status" value="1"/>
</dbReference>
<evidence type="ECO:0000313" key="5">
    <source>
        <dbReference type="EMBL" id="SNR14218.1"/>
    </source>
</evidence>
<name>A0A238U6K3_9FLAO</name>
<dbReference type="SMART" id="SM00642">
    <property type="entry name" value="Aamy"/>
    <property type="match status" value="1"/>
</dbReference>
<dbReference type="Pfam" id="PF16738">
    <property type="entry name" value="CBM26"/>
    <property type="match status" value="3"/>
</dbReference>
<proteinExistence type="predicted"/>